<organism evidence="5 6">
    <name type="scientific">Tanacetum coccineum</name>
    <dbReference type="NCBI Taxonomy" id="301880"/>
    <lineage>
        <taxon>Eukaryota</taxon>
        <taxon>Viridiplantae</taxon>
        <taxon>Streptophyta</taxon>
        <taxon>Embryophyta</taxon>
        <taxon>Tracheophyta</taxon>
        <taxon>Spermatophyta</taxon>
        <taxon>Magnoliopsida</taxon>
        <taxon>eudicotyledons</taxon>
        <taxon>Gunneridae</taxon>
        <taxon>Pentapetalae</taxon>
        <taxon>asterids</taxon>
        <taxon>campanulids</taxon>
        <taxon>Asterales</taxon>
        <taxon>Asteraceae</taxon>
        <taxon>Asteroideae</taxon>
        <taxon>Anthemideae</taxon>
        <taxon>Anthemidinae</taxon>
        <taxon>Tanacetum</taxon>
    </lineage>
</organism>
<comment type="caution">
    <text evidence="5">The sequence shown here is derived from an EMBL/GenBank/DDBJ whole genome shotgun (WGS) entry which is preliminary data.</text>
</comment>
<dbReference type="Proteomes" id="UP001151760">
    <property type="component" value="Unassembled WGS sequence"/>
</dbReference>
<proteinExistence type="inferred from homology"/>
<evidence type="ECO:0000256" key="4">
    <source>
        <dbReference type="SAM" id="Phobius"/>
    </source>
</evidence>
<keyword evidence="6" id="KW-1185">Reference proteome</keyword>
<reference evidence="5" key="2">
    <citation type="submission" date="2022-01" db="EMBL/GenBank/DDBJ databases">
        <authorList>
            <person name="Yamashiro T."/>
            <person name="Shiraishi A."/>
            <person name="Satake H."/>
            <person name="Nakayama K."/>
        </authorList>
    </citation>
    <scope>NUCLEOTIDE SEQUENCE</scope>
</reference>
<protein>
    <submittedName>
        <fullName evidence="5">Uncharacterized protein</fullName>
    </submittedName>
</protein>
<feature type="transmembrane region" description="Helical" evidence="4">
    <location>
        <begin position="20"/>
        <end position="42"/>
    </location>
</feature>
<sequence>MITASDLIVPSTFSGDETAPFFGFLGAAAALVFSCMGAVYGTPKRGVGVASMGVMRFELLMTSKSGDEVDLRFDYLCGSSCLLRNIVIKSKGMSDGKAKEKILCSVIGGFGVDSATLSL</sequence>
<keyword evidence="3" id="KW-0406">Ion transport</keyword>
<dbReference type="EMBL" id="BQNB010015322">
    <property type="protein sequence ID" value="GJT38677.1"/>
    <property type="molecule type" value="Genomic_DNA"/>
</dbReference>
<evidence type="ECO:0000313" key="6">
    <source>
        <dbReference type="Proteomes" id="UP001151760"/>
    </source>
</evidence>
<keyword evidence="4" id="KW-1133">Transmembrane helix</keyword>
<dbReference type="InterPro" id="IPR035921">
    <property type="entry name" value="F/V-ATP_Csub_sf"/>
</dbReference>
<keyword evidence="2" id="KW-0813">Transport</keyword>
<keyword evidence="4" id="KW-0472">Membrane</keyword>
<evidence type="ECO:0000256" key="3">
    <source>
        <dbReference type="ARBA" id="ARBA00023065"/>
    </source>
</evidence>
<dbReference type="PANTHER" id="PTHR10263">
    <property type="entry name" value="V-TYPE PROTON ATPASE PROTEOLIPID SUBUNIT"/>
    <property type="match status" value="1"/>
</dbReference>
<accession>A0ABQ5DIC6</accession>
<comment type="similarity">
    <text evidence="1">Belongs to the V-ATPase proteolipid subunit family.</text>
</comment>
<dbReference type="Gene3D" id="1.20.120.610">
    <property type="entry name" value="lithium bound rotor ring of v- atpase"/>
    <property type="match status" value="1"/>
</dbReference>
<evidence type="ECO:0000256" key="1">
    <source>
        <dbReference type="ARBA" id="ARBA00007296"/>
    </source>
</evidence>
<gene>
    <name evidence="5" type="ORF">Tco_0938542</name>
</gene>
<reference evidence="5" key="1">
    <citation type="journal article" date="2022" name="Int. J. Mol. Sci.">
        <title>Draft Genome of Tanacetum Coccineum: Genomic Comparison of Closely Related Tanacetum-Family Plants.</title>
        <authorList>
            <person name="Yamashiro T."/>
            <person name="Shiraishi A."/>
            <person name="Nakayama K."/>
            <person name="Satake H."/>
        </authorList>
    </citation>
    <scope>NUCLEOTIDE SEQUENCE</scope>
</reference>
<name>A0ABQ5DIC6_9ASTR</name>
<evidence type="ECO:0000313" key="5">
    <source>
        <dbReference type="EMBL" id="GJT38677.1"/>
    </source>
</evidence>
<evidence type="ECO:0000256" key="2">
    <source>
        <dbReference type="ARBA" id="ARBA00022448"/>
    </source>
</evidence>
<keyword evidence="4" id="KW-0812">Transmembrane</keyword>